<dbReference type="AlphaFoldDB" id="A0A0G1WF61"/>
<evidence type="ECO:0000313" key="2">
    <source>
        <dbReference type="EMBL" id="KKW17250.1"/>
    </source>
</evidence>
<organism evidence="2 3">
    <name type="scientific">Candidatus Magasanikbacteria bacterium GW2011_GWA2_50_22</name>
    <dbReference type="NCBI Taxonomy" id="1619043"/>
    <lineage>
        <taxon>Bacteria</taxon>
        <taxon>Candidatus Magasanikiibacteriota</taxon>
    </lineage>
</organism>
<keyword evidence="1" id="KW-0472">Membrane</keyword>
<gene>
    <name evidence="2" type="ORF">UY58_C0007G0007</name>
</gene>
<accession>A0A0G1WF61</accession>
<proteinExistence type="predicted"/>
<sequence>MFMRLRHRTPLSKLLAALMLASLLAIVLFSFGTMTHNSSGSMEAGCPFTAMGVPLCPQDLVAAAVHHISAYQSLLNAPASSGMMALLIALLMLACGVFISLIRPPAFQPRRVRSLYNPSSSARDRETTRWLSLFEHSPSLV</sequence>
<dbReference type="Proteomes" id="UP000033982">
    <property type="component" value="Unassembled WGS sequence"/>
</dbReference>
<name>A0A0G1WF61_9BACT</name>
<reference evidence="2 3" key="1">
    <citation type="journal article" date="2015" name="Nature">
        <title>rRNA introns, odd ribosomes, and small enigmatic genomes across a large radiation of phyla.</title>
        <authorList>
            <person name="Brown C.T."/>
            <person name="Hug L.A."/>
            <person name="Thomas B.C."/>
            <person name="Sharon I."/>
            <person name="Castelle C.J."/>
            <person name="Singh A."/>
            <person name="Wilkins M.J."/>
            <person name="Williams K.H."/>
            <person name="Banfield J.F."/>
        </authorList>
    </citation>
    <scope>NUCLEOTIDE SEQUENCE [LARGE SCALE GENOMIC DNA]</scope>
</reference>
<feature type="transmembrane region" description="Helical" evidence="1">
    <location>
        <begin position="83"/>
        <end position="102"/>
    </location>
</feature>
<evidence type="ECO:0000256" key="1">
    <source>
        <dbReference type="SAM" id="Phobius"/>
    </source>
</evidence>
<dbReference type="EMBL" id="LCQN01000007">
    <property type="protein sequence ID" value="KKW17250.1"/>
    <property type="molecule type" value="Genomic_DNA"/>
</dbReference>
<protein>
    <submittedName>
        <fullName evidence="2">Uncharacterized protein</fullName>
    </submittedName>
</protein>
<keyword evidence="1" id="KW-1133">Transmembrane helix</keyword>
<keyword evidence="1" id="KW-0812">Transmembrane</keyword>
<comment type="caution">
    <text evidence="2">The sequence shown here is derived from an EMBL/GenBank/DDBJ whole genome shotgun (WGS) entry which is preliminary data.</text>
</comment>
<evidence type="ECO:0000313" key="3">
    <source>
        <dbReference type="Proteomes" id="UP000033982"/>
    </source>
</evidence>